<keyword evidence="2" id="KW-1185">Reference proteome</keyword>
<dbReference type="Proteomes" id="UP001152798">
    <property type="component" value="Chromosome 4"/>
</dbReference>
<dbReference type="EMBL" id="OV725080">
    <property type="protein sequence ID" value="CAH1398602.1"/>
    <property type="molecule type" value="Genomic_DNA"/>
</dbReference>
<organism evidence="1 2">
    <name type="scientific">Nezara viridula</name>
    <name type="common">Southern green stink bug</name>
    <name type="synonym">Cimex viridulus</name>
    <dbReference type="NCBI Taxonomy" id="85310"/>
    <lineage>
        <taxon>Eukaryota</taxon>
        <taxon>Metazoa</taxon>
        <taxon>Ecdysozoa</taxon>
        <taxon>Arthropoda</taxon>
        <taxon>Hexapoda</taxon>
        <taxon>Insecta</taxon>
        <taxon>Pterygota</taxon>
        <taxon>Neoptera</taxon>
        <taxon>Paraneoptera</taxon>
        <taxon>Hemiptera</taxon>
        <taxon>Heteroptera</taxon>
        <taxon>Panheteroptera</taxon>
        <taxon>Pentatomomorpha</taxon>
        <taxon>Pentatomoidea</taxon>
        <taxon>Pentatomidae</taxon>
        <taxon>Pentatominae</taxon>
        <taxon>Nezara</taxon>
    </lineage>
</organism>
<accession>A0A9P0HAX9</accession>
<protein>
    <submittedName>
        <fullName evidence="1">Uncharacterized protein</fullName>
    </submittedName>
</protein>
<evidence type="ECO:0000313" key="1">
    <source>
        <dbReference type="EMBL" id="CAH1398602.1"/>
    </source>
</evidence>
<evidence type="ECO:0000313" key="2">
    <source>
        <dbReference type="Proteomes" id="UP001152798"/>
    </source>
</evidence>
<proteinExistence type="predicted"/>
<gene>
    <name evidence="1" type="ORF">NEZAVI_LOCUS8215</name>
</gene>
<reference evidence="1" key="1">
    <citation type="submission" date="2022-01" db="EMBL/GenBank/DDBJ databases">
        <authorList>
            <person name="King R."/>
        </authorList>
    </citation>
    <scope>NUCLEOTIDE SEQUENCE</scope>
</reference>
<name>A0A9P0HAX9_NEZVI</name>
<sequence>MTVLENIVINHTV</sequence>